<keyword evidence="4" id="KW-1185">Reference proteome</keyword>
<dbReference type="GO" id="GO:0070072">
    <property type="term" value="P:vacuolar proton-transporting V-type ATPase complex assembly"/>
    <property type="evidence" value="ECO:0007669"/>
    <property type="project" value="InterPro"/>
</dbReference>
<dbReference type="Proteomes" id="UP000009328">
    <property type="component" value="Unassembled WGS sequence"/>
</dbReference>
<protein>
    <submittedName>
        <fullName evidence="3">V-type ATPase assembly factor PKR1</fullName>
    </submittedName>
</protein>
<evidence type="ECO:0000256" key="2">
    <source>
        <dbReference type="SAM" id="Phobius"/>
    </source>
</evidence>
<sequence length="122" mass="13541">MSFITDLWTSIFTAGTTPTLIIATHGTFALLVLTLTVFVFLSRSIHLINLLVISILLWATLTWFIAELDKAKDEVKNNDQLEAENVDSSKETKTTTSSSNTNSTSTSTSKFSKPVQRRSKKI</sequence>
<comment type="caution">
    <text evidence="3">The sequence shown here is derived from an EMBL/GenBank/DDBJ whole genome shotgun (WGS) entry which is preliminary data.</text>
</comment>
<dbReference type="PANTHER" id="PTHR28251:SF1">
    <property type="entry name" value="V-TYPE ATPASE ASSEMBLY FACTOR PKR1"/>
    <property type="match status" value="1"/>
</dbReference>
<feature type="transmembrane region" description="Helical" evidence="2">
    <location>
        <begin position="48"/>
        <end position="66"/>
    </location>
</feature>
<dbReference type="InterPro" id="IPR013945">
    <property type="entry name" value="Pkr1"/>
</dbReference>
<gene>
    <name evidence="3" type="ORF">BN7_3471</name>
</gene>
<evidence type="ECO:0000256" key="1">
    <source>
        <dbReference type="SAM" id="MobiDB-lite"/>
    </source>
</evidence>
<dbReference type="PANTHER" id="PTHR28251">
    <property type="entry name" value="V-TYPE ATPASE ASSEMBLY FACTOR PKR1"/>
    <property type="match status" value="1"/>
</dbReference>
<dbReference type="AlphaFoldDB" id="K0KLQ3"/>
<feature type="region of interest" description="Disordered" evidence="1">
    <location>
        <begin position="79"/>
        <end position="122"/>
    </location>
</feature>
<accession>K0KLQ3</accession>
<dbReference type="EMBL" id="CAIF01000096">
    <property type="protein sequence ID" value="CCH43916.1"/>
    <property type="molecule type" value="Genomic_DNA"/>
</dbReference>
<dbReference type="FunCoup" id="K0KLQ3">
    <property type="interactions" value="33"/>
</dbReference>
<evidence type="ECO:0000313" key="4">
    <source>
        <dbReference type="Proteomes" id="UP000009328"/>
    </source>
</evidence>
<dbReference type="eggNOG" id="ENOG502S6V3">
    <property type="taxonomic scope" value="Eukaryota"/>
</dbReference>
<keyword evidence="2" id="KW-1133">Transmembrane helix</keyword>
<feature type="transmembrane region" description="Helical" evidence="2">
    <location>
        <begin position="20"/>
        <end position="41"/>
    </location>
</feature>
<dbReference type="STRING" id="1206466.K0KLQ3"/>
<dbReference type="GO" id="GO:0005789">
    <property type="term" value="C:endoplasmic reticulum membrane"/>
    <property type="evidence" value="ECO:0007669"/>
    <property type="project" value="TreeGrafter"/>
</dbReference>
<dbReference type="Pfam" id="PF08636">
    <property type="entry name" value="Pkr1"/>
    <property type="match status" value="1"/>
</dbReference>
<name>K0KLQ3_WICCF</name>
<keyword evidence="2" id="KW-0472">Membrane</keyword>
<organism evidence="3 4">
    <name type="scientific">Wickerhamomyces ciferrii (strain ATCC 14091 / BCRC 22168 / CBS 111 / JCM 3599 / NBRC 0793 / NRRL Y-1031 F-60-10)</name>
    <name type="common">Yeast</name>
    <name type="synonym">Pichia ciferrii</name>
    <dbReference type="NCBI Taxonomy" id="1206466"/>
    <lineage>
        <taxon>Eukaryota</taxon>
        <taxon>Fungi</taxon>
        <taxon>Dikarya</taxon>
        <taxon>Ascomycota</taxon>
        <taxon>Saccharomycotina</taxon>
        <taxon>Saccharomycetes</taxon>
        <taxon>Phaffomycetales</taxon>
        <taxon>Wickerhamomycetaceae</taxon>
        <taxon>Wickerhamomyces</taxon>
    </lineage>
</organism>
<keyword evidence="2" id="KW-0812">Transmembrane</keyword>
<proteinExistence type="predicted"/>
<dbReference type="HOGENOM" id="CLU_068499_1_0_1"/>
<reference evidence="3 4" key="1">
    <citation type="journal article" date="2012" name="Eukaryot. Cell">
        <title>Draft genome sequence of Wickerhamomyces ciferrii NRRL Y-1031 F-60-10.</title>
        <authorList>
            <person name="Schneider J."/>
            <person name="Andrea H."/>
            <person name="Blom J."/>
            <person name="Jaenicke S."/>
            <person name="Ruckert C."/>
            <person name="Schorsch C."/>
            <person name="Szczepanowski R."/>
            <person name="Farwick M."/>
            <person name="Goesmann A."/>
            <person name="Puhler A."/>
            <person name="Schaffer S."/>
            <person name="Tauch A."/>
            <person name="Kohler T."/>
            <person name="Brinkrolf K."/>
        </authorList>
    </citation>
    <scope>NUCLEOTIDE SEQUENCE [LARGE SCALE GENOMIC DNA]</scope>
    <source>
        <strain evidence="4">ATCC 14091 / BCRC 22168 / CBS 111 / JCM 3599 / NBRC 0793 / NRRL Y-1031 F-60-10</strain>
    </source>
</reference>
<dbReference type="InParanoid" id="K0KLQ3"/>
<evidence type="ECO:0000313" key="3">
    <source>
        <dbReference type="EMBL" id="CCH43916.1"/>
    </source>
</evidence>
<feature type="compositionally biased region" description="Low complexity" evidence="1">
    <location>
        <begin position="94"/>
        <end position="113"/>
    </location>
</feature>